<evidence type="ECO:0000313" key="1">
    <source>
        <dbReference type="EMBL" id="JAH84835.1"/>
    </source>
</evidence>
<sequence length="27" mass="3260">MKLCNFCLRCVSWTLFFDEDPLAVFNF</sequence>
<organism evidence="1">
    <name type="scientific">Anguilla anguilla</name>
    <name type="common">European freshwater eel</name>
    <name type="synonym">Muraena anguilla</name>
    <dbReference type="NCBI Taxonomy" id="7936"/>
    <lineage>
        <taxon>Eukaryota</taxon>
        <taxon>Metazoa</taxon>
        <taxon>Chordata</taxon>
        <taxon>Craniata</taxon>
        <taxon>Vertebrata</taxon>
        <taxon>Euteleostomi</taxon>
        <taxon>Actinopterygii</taxon>
        <taxon>Neopterygii</taxon>
        <taxon>Teleostei</taxon>
        <taxon>Anguilliformes</taxon>
        <taxon>Anguillidae</taxon>
        <taxon>Anguilla</taxon>
    </lineage>
</organism>
<dbReference type="EMBL" id="GBXM01023742">
    <property type="protein sequence ID" value="JAH84835.1"/>
    <property type="molecule type" value="Transcribed_RNA"/>
</dbReference>
<accession>A0A0E9W5I9</accession>
<dbReference type="AlphaFoldDB" id="A0A0E9W5I9"/>
<protein>
    <submittedName>
        <fullName evidence="1">Uncharacterized protein</fullName>
    </submittedName>
</protein>
<reference evidence="1" key="2">
    <citation type="journal article" date="2015" name="Fish Shellfish Immunol.">
        <title>Early steps in the European eel (Anguilla anguilla)-Vibrio vulnificus interaction in the gills: Role of the RtxA13 toxin.</title>
        <authorList>
            <person name="Callol A."/>
            <person name="Pajuelo D."/>
            <person name="Ebbesson L."/>
            <person name="Teles M."/>
            <person name="MacKenzie S."/>
            <person name="Amaro C."/>
        </authorList>
    </citation>
    <scope>NUCLEOTIDE SEQUENCE</scope>
</reference>
<proteinExistence type="predicted"/>
<name>A0A0E9W5I9_ANGAN</name>
<reference evidence="1" key="1">
    <citation type="submission" date="2014-11" db="EMBL/GenBank/DDBJ databases">
        <authorList>
            <person name="Amaro Gonzalez C."/>
        </authorList>
    </citation>
    <scope>NUCLEOTIDE SEQUENCE</scope>
</reference>